<dbReference type="InterPro" id="IPR051805">
    <property type="entry name" value="Dehydratase_Activator_Redct"/>
</dbReference>
<dbReference type="EMBL" id="DTFV01000127">
    <property type="protein sequence ID" value="HGI31415.1"/>
    <property type="molecule type" value="Genomic_DNA"/>
</dbReference>
<evidence type="ECO:0000313" key="2">
    <source>
        <dbReference type="EMBL" id="HGI31415.1"/>
    </source>
</evidence>
<name>A0A7V3YI36_9BACT</name>
<protein>
    <recommendedName>
        <fullName evidence="1">DUF2229 domain-containing protein</fullName>
    </recommendedName>
</protein>
<proteinExistence type="predicted"/>
<feature type="domain" description="DUF2229" evidence="1">
    <location>
        <begin position="2"/>
        <end position="217"/>
    </location>
</feature>
<sequence>MRIGIPRGLLFYRFFALWKTFLEELGVEVVVSPPSNKAIIQHGLVYGVEEICFPVKVFLGHAYTLLGKVDALFIPRMVSFHKNEYNCPKILGLPDLVRNLFQVRSEAIIDEEVNMRDRGIRGWWEGFLAIGRRFTRDDRKIARALNRAEKAHREYRKKLQEGFLPENLIDHRPVFPRREKQVVLLGHPYLLGDSYINMNIVQKIHDLGYSVITPDMVPERTIRKALAILPKASFWTISNEIVGTAFSFLKKEDQNVRGFVHLVSFECGPDSLVGEVVERYIKREKRAFPYLRLEIDEHTGEAGLVTRLEAFVDMMEWRNAHHASHLPTPSTP</sequence>
<dbReference type="PANTHER" id="PTHR32329">
    <property type="entry name" value="BIFUNCTIONAL PROTEIN [INCLUDES 2-HYDROXYACYL-COA DEHYDRATASE (N-TER) AND ITS ACTIVATOR DOMAIN (C_TERM)-RELATED"/>
    <property type="match status" value="1"/>
</dbReference>
<dbReference type="Gene3D" id="3.40.50.11900">
    <property type="match status" value="1"/>
</dbReference>
<evidence type="ECO:0000259" key="1">
    <source>
        <dbReference type="Pfam" id="PF09989"/>
    </source>
</evidence>
<gene>
    <name evidence="2" type="ORF">ENV30_08960</name>
</gene>
<reference evidence="2" key="1">
    <citation type="journal article" date="2020" name="mSystems">
        <title>Genome- and Community-Level Interaction Insights into Carbon Utilization and Element Cycling Functions of Hydrothermarchaeota in Hydrothermal Sediment.</title>
        <authorList>
            <person name="Zhou Z."/>
            <person name="Liu Y."/>
            <person name="Xu W."/>
            <person name="Pan J."/>
            <person name="Luo Z.H."/>
            <person name="Li M."/>
        </authorList>
    </citation>
    <scope>NUCLEOTIDE SEQUENCE [LARGE SCALE GENOMIC DNA]</scope>
    <source>
        <strain evidence="2">SpSt-747</strain>
    </source>
</reference>
<dbReference type="AlphaFoldDB" id="A0A7V3YI36"/>
<dbReference type="InterPro" id="IPR018709">
    <property type="entry name" value="CoA_activase_DUF2229"/>
</dbReference>
<dbReference type="PANTHER" id="PTHR32329:SF2">
    <property type="entry name" value="BIFUNCTIONAL PROTEIN [INCLUDES 2-HYDROXYACYL-COA DEHYDRATASE (N-TER) AND ITS ACTIVATOR DOMAIN (C_TERM)"/>
    <property type="match status" value="1"/>
</dbReference>
<organism evidence="2">
    <name type="scientific">Candidatus Caldatribacterium californiense</name>
    <dbReference type="NCBI Taxonomy" id="1454726"/>
    <lineage>
        <taxon>Bacteria</taxon>
        <taxon>Pseudomonadati</taxon>
        <taxon>Atribacterota</taxon>
        <taxon>Atribacteria</taxon>
        <taxon>Atribacterales</taxon>
        <taxon>Candidatus Caldatribacteriaceae</taxon>
        <taxon>Candidatus Caldatribacterium</taxon>
    </lineage>
</organism>
<accession>A0A7V3YI36</accession>
<dbReference type="Pfam" id="PF09989">
    <property type="entry name" value="DUF2229"/>
    <property type="match status" value="1"/>
</dbReference>
<comment type="caution">
    <text evidence="2">The sequence shown here is derived from an EMBL/GenBank/DDBJ whole genome shotgun (WGS) entry which is preliminary data.</text>
</comment>